<organism evidence="4 5">
    <name type="scientific">Paenibacillus phyllosphaerae</name>
    <dbReference type="NCBI Taxonomy" id="274593"/>
    <lineage>
        <taxon>Bacteria</taxon>
        <taxon>Bacillati</taxon>
        <taxon>Bacillota</taxon>
        <taxon>Bacilli</taxon>
        <taxon>Bacillales</taxon>
        <taxon>Paenibacillaceae</taxon>
        <taxon>Paenibacillus</taxon>
    </lineage>
</organism>
<evidence type="ECO:0000313" key="4">
    <source>
        <dbReference type="EMBL" id="MBB3110283.1"/>
    </source>
</evidence>
<dbReference type="Pfam" id="PF01301">
    <property type="entry name" value="Glyco_hydro_35"/>
    <property type="match status" value="1"/>
</dbReference>
<dbReference type="InterPro" id="IPR001944">
    <property type="entry name" value="Glycoside_Hdrlase_35"/>
</dbReference>
<evidence type="ECO:0000256" key="1">
    <source>
        <dbReference type="ARBA" id="ARBA00009809"/>
    </source>
</evidence>
<accession>A0A7W5AWV3</accession>
<gene>
    <name evidence="4" type="ORF">FHS18_002350</name>
</gene>
<dbReference type="Gene3D" id="2.60.120.260">
    <property type="entry name" value="Galactose-binding domain-like"/>
    <property type="match status" value="1"/>
</dbReference>
<dbReference type="Gene3D" id="3.20.20.80">
    <property type="entry name" value="Glycosidases"/>
    <property type="match status" value="1"/>
</dbReference>
<keyword evidence="4" id="KW-0378">Hydrolase</keyword>
<dbReference type="InterPro" id="IPR008979">
    <property type="entry name" value="Galactose-bd-like_sf"/>
</dbReference>
<proteinExistence type="inferred from homology"/>
<evidence type="ECO:0000313" key="5">
    <source>
        <dbReference type="Proteomes" id="UP000570361"/>
    </source>
</evidence>
<sequence>MSTSVNTEPVINLSAQSIRIQGEPVLLMSASLFYFRIPHQLWRERMEQVKESGYNCIDVYFPWNYHEREEGSWDFKGQRDVAAFLQLAQEVGLWVVARPGPYICSEWDGGALPAYLFAKDEVQIRQNDPAYLAHVSRWFDQILPILKAYEVGAGGTVICVQLDNELDFFACDDPEGYIGALRDMAIAGSLTIPLIACAGQGGLFEASGLADGVIPTCNFYPNDRDPEFEHKVREYRDRLANQDYPLMVTETNRSHYLLRRLLSAGAKLLGPYLQVSGTDFGFTNATNNWGKPLAFLTSDYDFHGMISPEGHVRKEAYEGRLLSRIIDTYGRAIAEAAPVTDDTWSLQAAQDSKWVYGPHLLALQGGGKLIFLTNGSDDAQSVTLAHDAPESESKQLEVNLPGGRSIIVPTAIPLTLWGMKGELVQAGAELYDALANESGAVLAFHSATSFEIELDINEVAAIDTDSAQANRDQNRIRITLSPTEEKDSSATIMLQDGRRIILVGTTLGKALYSTGIDETGSIYSSIPEALISLESEADTDWRIAVGDGAASMSEGTESGEAIRTERADFLERNGIYRGYAWYEGVVPSLAKPAEGLLVHSGSDVVSLYADGEYAGTVTPGGSSRYVAFDAPRSLSALTARVEIWGHTNFDDSRLPGLKLHALKGIQGLSAVLSKVNLTSNWRFKRQDESGMSEADVGQLDDKDWAIVSFGGWLSPANPAHEVLRRSYVPSSEASSFIVQFDGVEATGQLFVDGRLAGSINEFDPFLDITNLVQPGVQTQLTVVLERPLGRSAGRVFVYETVEAGNWRITAAEEEGLLAHAAQAESSAEKAAFPLQLGSGDVAWLYGTAINSDSKNGWRVHVAGEHLKLTVFFDDTIVGRLWLPGGLARPVMTGGDPCSFYLPGPWFNQEASRLSIMLEAIDPQTPGVLSSLTFRSV</sequence>
<evidence type="ECO:0000256" key="2">
    <source>
        <dbReference type="RuleBase" id="RU003679"/>
    </source>
</evidence>
<dbReference type="RefSeq" id="WP_183600150.1">
    <property type="nucleotide sequence ID" value="NZ_JACHXK010000004.1"/>
</dbReference>
<dbReference type="PANTHER" id="PTHR23421">
    <property type="entry name" value="BETA-GALACTOSIDASE RELATED"/>
    <property type="match status" value="1"/>
</dbReference>
<dbReference type="SUPFAM" id="SSF51445">
    <property type="entry name" value="(Trans)glycosidases"/>
    <property type="match status" value="1"/>
</dbReference>
<comment type="caution">
    <text evidence="4">The sequence shown here is derived from an EMBL/GenBank/DDBJ whole genome shotgun (WGS) entry which is preliminary data.</text>
</comment>
<dbReference type="GO" id="GO:0005975">
    <property type="term" value="P:carbohydrate metabolic process"/>
    <property type="evidence" value="ECO:0007669"/>
    <property type="project" value="InterPro"/>
</dbReference>
<reference evidence="4 5" key="1">
    <citation type="submission" date="2020-08" db="EMBL/GenBank/DDBJ databases">
        <title>Genomic Encyclopedia of Type Strains, Phase III (KMG-III): the genomes of soil and plant-associated and newly described type strains.</title>
        <authorList>
            <person name="Whitman W."/>
        </authorList>
    </citation>
    <scope>NUCLEOTIDE SEQUENCE [LARGE SCALE GENOMIC DNA]</scope>
    <source>
        <strain evidence="4 5">CECT 5862</strain>
    </source>
</reference>
<dbReference type="Proteomes" id="UP000570361">
    <property type="component" value="Unassembled WGS sequence"/>
</dbReference>
<dbReference type="InterPro" id="IPR031330">
    <property type="entry name" value="Gly_Hdrlase_35_cat"/>
</dbReference>
<dbReference type="EC" id="3.2.1.23" evidence="4"/>
<dbReference type="SUPFAM" id="SSF49785">
    <property type="entry name" value="Galactose-binding domain-like"/>
    <property type="match status" value="1"/>
</dbReference>
<dbReference type="AlphaFoldDB" id="A0A7W5AWV3"/>
<dbReference type="InterPro" id="IPR017853">
    <property type="entry name" value="GH"/>
</dbReference>
<comment type="similarity">
    <text evidence="1 2">Belongs to the glycosyl hydrolase 35 family.</text>
</comment>
<feature type="domain" description="Glycoside hydrolase 35 catalytic" evidence="3">
    <location>
        <begin position="18"/>
        <end position="317"/>
    </location>
</feature>
<protein>
    <submittedName>
        <fullName evidence="4">Beta-galactosidase</fullName>
        <ecNumber evidence="4">3.2.1.23</ecNumber>
    </submittedName>
</protein>
<dbReference type="PRINTS" id="PR00742">
    <property type="entry name" value="GLHYDRLASE35"/>
</dbReference>
<dbReference type="EMBL" id="JACHXK010000004">
    <property type="protein sequence ID" value="MBB3110283.1"/>
    <property type="molecule type" value="Genomic_DNA"/>
</dbReference>
<dbReference type="GO" id="GO:0004565">
    <property type="term" value="F:beta-galactosidase activity"/>
    <property type="evidence" value="ECO:0007669"/>
    <property type="project" value="UniProtKB-EC"/>
</dbReference>
<name>A0A7W5AWV3_9BACL</name>
<evidence type="ECO:0000259" key="3">
    <source>
        <dbReference type="Pfam" id="PF01301"/>
    </source>
</evidence>
<keyword evidence="4" id="KW-0326">Glycosidase</keyword>
<keyword evidence="5" id="KW-1185">Reference proteome</keyword>